<dbReference type="Pfam" id="PF20671">
    <property type="entry name" value="COG3_C"/>
    <property type="match status" value="2"/>
</dbReference>
<gene>
    <name evidence="12" type="ORF">BB560_000512</name>
</gene>
<evidence type="ECO:0000256" key="9">
    <source>
        <dbReference type="SAM" id="MobiDB-lite"/>
    </source>
</evidence>
<organism evidence="12 13">
    <name type="scientific">Smittium megazygosporum</name>
    <dbReference type="NCBI Taxonomy" id="133381"/>
    <lineage>
        <taxon>Eukaryota</taxon>
        <taxon>Fungi</taxon>
        <taxon>Fungi incertae sedis</taxon>
        <taxon>Zoopagomycota</taxon>
        <taxon>Kickxellomycotina</taxon>
        <taxon>Harpellomycetes</taxon>
        <taxon>Harpellales</taxon>
        <taxon>Legeriomycetaceae</taxon>
        <taxon>Smittium</taxon>
    </lineage>
</organism>
<keyword evidence="7" id="KW-0472">Membrane</keyword>
<keyword evidence="4" id="KW-0813">Transport</keyword>
<keyword evidence="6" id="KW-0333">Golgi apparatus</keyword>
<keyword evidence="5" id="KW-0653">Protein transport</keyword>
<evidence type="ECO:0000313" key="13">
    <source>
        <dbReference type="Proteomes" id="UP000245609"/>
    </source>
</evidence>
<accession>A0A2T9ZK17</accession>
<dbReference type="GO" id="GO:0000139">
    <property type="term" value="C:Golgi membrane"/>
    <property type="evidence" value="ECO:0007669"/>
    <property type="project" value="UniProtKB-SubCell"/>
</dbReference>
<feature type="domain" description="Conserved oligomeric Golgi complex subunit 3 C-terminal" evidence="11">
    <location>
        <begin position="104"/>
        <end position="223"/>
    </location>
</feature>
<dbReference type="InterPro" id="IPR007265">
    <property type="entry name" value="COG_su3"/>
</dbReference>
<proteinExistence type="inferred from homology"/>
<reference evidence="12 13" key="1">
    <citation type="journal article" date="2018" name="MBio">
        <title>Comparative Genomics Reveals the Core Gene Toolbox for the Fungus-Insect Symbiosis.</title>
        <authorList>
            <person name="Wang Y."/>
            <person name="Stata M."/>
            <person name="Wang W."/>
            <person name="Stajich J.E."/>
            <person name="White M.M."/>
            <person name="Moncalvo J.M."/>
        </authorList>
    </citation>
    <scope>NUCLEOTIDE SEQUENCE [LARGE SCALE GENOMIC DNA]</scope>
    <source>
        <strain evidence="12 13">SC-DP-2</strain>
    </source>
</reference>
<dbReference type="PANTHER" id="PTHR13302">
    <property type="entry name" value="CONSERVED OLIGOMERIC GOLGI COMPLEX COMPONENT 3"/>
    <property type="match status" value="1"/>
</dbReference>
<evidence type="ECO:0000256" key="2">
    <source>
        <dbReference type="ARBA" id="ARBA00009936"/>
    </source>
</evidence>
<evidence type="ECO:0000256" key="6">
    <source>
        <dbReference type="ARBA" id="ARBA00023034"/>
    </source>
</evidence>
<comment type="caution">
    <text evidence="12">The sequence shown here is derived from an EMBL/GenBank/DDBJ whole genome shotgun (WGS) entry which is preliminary data.</text>
</comment>
<evidence type="ECO:0000256" key="3">
    <source>
        <dbReference type="ARBA" id="ARBA00020976"/>
    </source>
</evidence>
<comment type="similarity">
    <text evidence="2">Belongs to the COG3 family.</text>
</comment>
<dbReference type="EMBL" id="MBFS01000056">
    <property type="protein sequence ID" value="PVV04966.1"/>
    <property type="molecule type" value="Genomic_DNA"/>
</dbReference>
<evidence type="ECO:0000259" key="11">
    <source>
        <dbReference type="Pfam" id="PF20671"/>
    </source>
</evidence>
<sequence>MFRESVNTFFVDKESKDKTQAQLEECLSYFDIFEQASKVFNSPGDNVCADPQFIPLINKTETSISFLRSHRYFRDTELYLLKLQQSMLPVSVINSRQSYMSNLGKFKSVASNIRELVSQIEYRVSSIPEAKHILFSLYNHYFNCRKHILNSYITNQLDLIKSKQENLSNSQGSYQGLYPESEELKENFFKDYNTDGLFADYINSTSKSIYQASDTEVTSVDEVSQSPMILYSWCTMVYDICLNESLLLGQFFDTRIRFQFNTKDPSAIVTVYENKEHSRLPNNIANIAASILVPTPNNPMISQLTPEIILFYESFLSLLYDKARPMIISEHDINILSMFCIVLGSFGWASPSSENTLSESNTGYEKGNNKDLTEDTDLLNDYSSDNPPDNLSMELYNSAFYSVIEKLLGDARHKFVFRIQSYIRKWYENSIYNSEKESSISPNSKSQPDTLPESTVLENSLDNVSSNAEIEDRLEKIFKTQYIFPVIKNTLWALDKIKKSTNGDITQDLSNEASLASIRQYHIVL</sequence>
<dbReference type="GO" id="GO:0006886">
    <property type="term" value="P:intracellular protein transport"/>
    <property type="evidence" value="ECO:0007669"/>
    <property type="project" value="InterPro"/>
</dbReference>
<evidence type="ECO:0000256" key="7">
    <source>
        <dbReference type="ARBA" id="ARBA00023136"/>
    </source>
</evidence>
<evidence type="ECO:0000259" key="10">
    <source>
        <dbReference type="Pfam" id="PF04136"/>
    </source>
</evidence>
<dbReference type="GO" id="GO:0006891">
    <property type="term" value="P:intra-Golgi vesicle-mediated transport"/>
    <property type="evidence" value="ECO:0007669"/>
    <property type="project" value="TreeGrafter"/>
</dbReference>
<dbReference type="OrthoDB" id="296793at2759"/>
<comment type="subcellular location">
    <subcellularLocation>
        <location evidence="1">Golgi apparatus membrane</location>
        <topology evidence="1">Peripheral membrane protein</topology>
    </subcellularLocation>
</comment>
<dbReference type="GO" id="GO:0007030">
    <property type="term" value="P:Golgi organization"/>
    <property type="evidence" value="ECO:0007669"/>
    <property type="project" value="TreeGrafter"/>
</dbReference>
<dbReference type="InterPro" id="IPR048685">
    <property type="entry name" value="COG3_C"/>
</dbReference>
<evidence type="ECO:0000256" key="4">
    <source>
        <dbReference type="ARBA" id="ARBA00022448"/>
    </source>
</evidence>
<dbReference type="GO" id="GO:0017119">
    <property type="term" value="C:Golgi transport complex"/>
    <property type="evidence" value="ECO:0007669"/>
    <property type="project" value="TreeGrafter"/>
</dbReference>
<evidence type="ECO:0000256" key="5">
    <source>
        <dbReference type="ARBA" id="ARBA00022927"/>
    </source>
</evidence>
<protein>
    <recommendedName>
        <fullName evidence="3">Conserved oligomeric Golgi complex subunit 3</fullName>
    </recommendedName>
    <alternativeName>
        <fullName evidence="8">Component of oligomeric Golgi complex 3</fullName>
    </alternativeName>
</protein>
<dbReference type="STRING" id="133381.A0A2T9ZK17"/>
<feature type="domain" description="Conserved oligomeric Golgi complex subunit 3 N-terminal" evidence="10">
    <location>
        <begin position="2"/>
        <end position="87"/>
    </location>
</feature>
<keyword evidence="13" id="KW-1185">Reference proteome</keyword>
<dbReference type="AlphaFoldDB" id="A0A2T9ZK17"/>
<dbReference type="Proteomes" id="UP000245609">
    <property type="component" value="Unassembled WGS sequence"/>
</dbReference>
<evidence type="ECO:0000313" key="12">
    <source>
        <dbReference type="EMBL" id="PVV04966.1"/>
    </source>
</evidence>
<evidence type="ECO:0000256" key="1">
    <source>
        <dbReference type="ARBA" id="ARBA00004395"/>
    </source>
</evidence>
<name>A0A2T9ZK17_9FUNG</name>
<evidence type="ECO:0000256" key="8">
    <source>
        <dbReference type="ARBA" id="ARBA00031339"/>
    </source>
</evidence>
<dbReference type="PANTHER" id="PTHR13302:SF8">
    <property type="entry name" value="CONSERVED OLIGOMERIC GOLGI COMPLEX SUBUNIT 3"/>
    <property type="match status" value="1"/>
</dbReference>
<dbReference type="GO" id="GO:0005801">
    <property type="term" value="C:cis-Golgi network"/>
    <property type="evidence" value="ECO:0007669"/>
    <property type="project" value="InterPro"/>
</dbReference>
<dbReference type="InterPro" id="IPR048320">
    <property type="entry name" value="COG3_N"/>
</dbReference>
<feature type="domain" description="Conserved oligomeric Golgi complex subunit 3 C-terminal" evidence="11">
    <location>
        <begin position="232"/>
        <end position="516"/>
    </location>
</feature>
<dbReference type="Pfam" id="PF04136">
    <property type="entry name" value="COG3_N"/>
    <property type="match status" value="1"/>
</dbReference>
<feature type="region of interest" description="Disordered" evidence="9">
    <location>
        <begin position="357"/>
        <end position="386"/>
    </location>
</feature>